<gene>
    <name evidence="2" type="ORF">SAMN05192553_11070</name>
</gene>
<dbReference type="AlphaFoldDB" id="A0A1H7B7L1"/>
<keyword evidence="1" id="KW-0472">Membrane</keyword>
<keyword evidence="3" id="KW-1185">Reference proteome</keyword>
<reference evidence="3" key="1">
    <citation type="submission" date="2016-10" db="EMBL/GenBank/DDBJ databases">
        <authorList>
            <person name="Varghese N."/>
            <person name="Submissions S."/>
        </authorList>
    </citation>
    <scope>NUCLEOTIDE SEQUENCE [LARGE SCALE GENOMIC DNA]</scope>
    <source>
        <strain evidence="3">IBRC-M 10761</strain>
    </source>
</reference>
<dbReference type="Proteomes" id="UP000199403">
    <property type="component" value="Unassembled WGS sequence"/>
</dbReference>
<evidence type="ECO:0000313" key="3">
    <source>
        <dbReference type="Proteomes" id="UP000199403"/>
    </source>
</evidence>
<feature type="transmembrane region" description="Helical" evidence="1">
    <location>
        <begin position="67"/>
        <end position="88"/>
    </location>
</feature>
<organism evidence="2 3">
    <name type="scientific">Cyclobacterium xiamenense</name>
    <dbReference type="NCBI Taxonomy" id="1297121"/>
    <lineage>
        <taxon>Bacteria</taxon>
        <taxon>Pseudomonadati</taxon>
        <taxon>Bacteroidota</taxon>
        <taxon>Cytophagia</taxon>
        <taxon>Cytophagales</taxon>
        <taxon>Cyclobacteriaceae</taxon>
        <taxon>Cyclobacterium</taxon>
    </lineage>
</organism>
<sequence>MPGKGPKADMPVEGRHGGTFANFWDYSVDLHAYIPTFDAAGTRVLFDRAALWGVFIGKEFEGASTKINVWLSALFACFITGLLLIIYAGA</sequence>
<protein>
    <submittedName>
        <fullName evidence="2">Uncharacterized protein</fullName>
    </submittedName>
</protein>
<evidence type="ECO:0000313" key="2">
    <source>
        <dbReference type="EMBL" id="SEJ73689.1"/>
    </source>
</evidence>
<accession>A0A1H7B7L1</accession>
<dbReference type="EMBL" id="FNZH01000010">
    <property type="protein sequence ID" value="SEJ73689.1"/>
    <property type="molecule type" value="Genomic_DNA"/>
</dbReference>
<proteinExistence type="predicted"/>
<name>A0A1H7B7L1_9BACT</name>
<dbReference type="STRING" id="1416801.SAMN05192553_11070"/>
<evidence type="ECO:0000256" key="1">
    <source>
        <dbReference type="SAM" id="Phobius"/>
    </source>
</evidence>
<keyword evidence="1" id="KW-1133">Transmembrane helix</keyword>
<keyword evidence="1" id="KW-0812">Transmembrane</keyword>